<organism evidence="2 3">
    <name type="scientific">Burkholderia paludis</name>
    <dbReference type="NCBI Taxonomy" id="1506587"/>
    <lineage>
        <taxon>Bacteria</taxon>
        <taxon>Pseudomonadati</taxon>
        <taxon>Pseudomonadota</taxon>
        <taxon>Betaproteobacteria</taxon>
        <taxon>Burkholderiales</taxon>
        <taxon>Burkholderiaceae</taxon>
        <taxon>Burkholderia</taxon>
        <taxon>Burkholderia cepacia complex</taxon>
    </lineage>
</organism>
<protein>
    <submittedName>
        <fullName evidence="2">DnaA regulatory inactivator Hda</fullName>
    </submittedName>
</protein>
<dbReference type="Proteomes" id="UP000494330">
    <property type="component" value="Unassembled WGS sequence"/>
</dbReference>
<dbReference type="NCBIfam" id="TIGR03420">
    <property type="entry name" value="DnaA_homol_Hda"/>
    <property type="match status" value="1"/>
</dbReference>
<dbReference type="Pfam" id="PF22688">
    <property type="entry name" value="Hda_lid"/>
    <property type="match status" value="1"/>
</dbReference>
<evidence type="ECO:0000259" key="1">
    <source>
        <dbReference type="Pfam" id="PF22688"/>
    </source>
</evidence>
<keyword evidence="3" id="KW-1185">Reference proteome</keyword>
<dbReference type="SUPFAM" id="SSF52540">
    <property type="entry name" value="P-loop containing nucleoside triphosphate hydrolases"/>
    <property type="match status" value="1"/>
</dbReference>
<gene>
    <name evidence="2" type="ORF">BPA30113_04088</name>
</gene>
<dbReference type="AlphaFoldDB" id="A0A6J5E6B4"/>
<reference evidence="2 3" key="1">
    <citation type="submission" date="2019-09" db="EMBL/GenBank/DDBJ databases">
        <authorList>
            <person name="Depoorter E."/>
        </authorList>
    </citation>
    <scope>NUCLEOTIDE SEQUENCE [LARGE SCALE GENOMIC DNA]</scope>
    <source>
        <strain evidence="2">LMG 30113</strain>
    </source>
</reference>
<dbReference type="InterPro" id="IPR055199">
    <property type="entry name" value="Hda_lid"/>
</dbReference>
<dbReference type="Gene3D" id="3.40.50.300">
    <property type="entry name" value="P-loop containing nucleotide triphosphate hydrolases"/>
    <property type="match status" value="1"/>
</dbReference>
<evidence type="ECO:0000313" key="2">
    <source>
        <dbReference type="EMBL" id="VWB88280.1"/>
    </source>
</evidence>
<dbReference type="EMBL" id="CABVQD010000014">
    <property type="protein sequence ID" value="VWB88280.1"/>
    <property type="molecule type" value="Genomic_DNA"/>
</dbReference>
<dbReference type="Gene3D" id="1.10.8.60">
    <property type="match status" value="1"/>
</dbReference>
<dbReference type="PANTHER" id="PTHR30050">
    <property type="entry name" value="CHROMOSOMAL REPLICATION INITIATOR PROTEIN DNAA"/>
    <property type="match status" value="1"/>
</dbReference>
<dbReference type="PANTHER" id="PTHR30050:SF5">
    <property type="entry name" value="DNAA REGULATORY INACTIVATOR HDA"/>
    <property type="match status" value="1"/>
</dbReference>
<dbReference type="GO" id="GO:0032297">
    <property type="term" value="P:negative regulation of DNA-templated DNA replication initiation"/>
    <property type="evidence" value="ECO:0007669"/>
    <property type="project" value="InterPro"/>
</dbReference>
<accession>A0A6J5E6B4</accession>
<proteinExistence type="predicted"/>
<dbReference type="GO" id="GO:0005886">
    <property type="term" value="C:plasma membrane"/>
    <property type="evidence" value="ECO:0007669"/>
    <property type="project" value="TreeGrafter"/>
</dbReference>
<dbReference type="GO" id="GO:0003688">
    <property type="term" value="F:DNA replication origin binding"/>
    <property type="evidence" value="ECO:0007669"/>
    <property type="project" value="TreeGrafter"/>
</dbReference>
<dbReference type="GO" id="GO:0006270">
    <property type="term" value="P:DNA replication initiation"/>
    <property type="evidence" value="ECO:0007669"/>
    <property type="project" value="TreeGrafter"/>
</dbReference>
<dbReference type="InterPro" id="IPR017788">
    <property type="entry name" value="Hda"/>
</dbReference>
<dbReference type="InterPro" id="IPR027417">
    <property type="entry name" value="P-loop_NTPase"/>
</dbReference>
<feature type="domain" description="Hda lid" evidence="1">
    <location>
        <begin position="237"/>
        <end position="301"/>
    </location>
</feature>
<sequence length="319" mass="35314">MRFYPKPARWPEFPAPNRQGLHLGQHVPVFIAERTAPKPARRRACGRVCSHPGRIPPRVPGVRHAFFQPTRIVTAVTRQLTLDLGTPPPATFDNFIMSEENDELVTRLQKLDLALAAGPVPDRSFYIWGEPGSGRTHLLQALVSDASYGYARYLTPQSPLGAFTFDPRIGIYAIDDCDRMSDAQQVALFNLFNEVRAHPSSAFVAAGPAAPLALDVREDLRTRLGWGLVFHLSPPSDAGKIAVLKLAAKERGIALTDDIAAYLLTHFRRDMPSLMALLDALDRFSLEQKRAVTLPLLRRMLARPGDDITPPGTGPNRFE</sequence>
<evidence type="ECO:0000313" key="3">
    <source>
        <dbReference type="Proteomes" id="UP000494330"/>
    </source>
</evidence>
<name>A0A6J5E6B4_9BURK</name>